<protein>
    <submittedName>
        <fullName evidence="2">Uncharacterized protein</fullName>
    </submittedName>
</protein>
<organism evidence="2 3">
    <name type="scientific">Boletus edulis BED1</name>
    <dbReference type="NCBI Taxonomy" id="1328754"/>
    <lineage>
        <taxon>Eukaryota</taxon>
        <taxon>Fungi</taxon>
        <taxon>Dikarya</taxon>
        <taxon>Basidiomycota</taxon>
        <taxon>Agaricomycotina</taxon>
        <taxon>Agaricomycetes</taxon>
        <taxon>Agaricomycetidae</taxon>
        <taxon>Boletales</taxon>
        <taxon>Boletineae</taxon>
        <taxon>Boletaceae</taxon>
        <taxon>Boletoideae</taxon>
        <taxon>Boletus</taxon>
    </lineage>
</organism>
<feature type="compositionally biased region" description="Polar residues" evidence="1">
    <location>
        <begin position="63"/>
        <end position="78"/>
    </location>
</feature>
<name>A0AAD4C364_BOLED</name>
<keyword evidence="3" id="KW-1185">Reference proteome</keyword>
<sequence length="473" mass="51747">MFHLSTDRLAGLDTMILKITTPPKVPMLIPNHTLPHDTYRIPARKLKKQKPHRETRTPLADKTASNNLTARPHHPTSSMLLHSLSTAGEANLLPSSSRVPCSPDVPSFRPLPPLPSSSTLQLPSFLDFSSRSFTSPSPEEPPRHSAASLPASVLFRVSSLPVASSRRVAVRETEDNKVFEGPQWIPAFHHPNSPYVPWSSPVRRRILPPLSLPPSPICLSPCIRSGAVAPEPWASSTFSQAHHKSGKQRLSSSWKSFKNAIKKGVKTVVSRLGKSRMMCIGQDMRCTYDDPDEIQTSDAIRSTLAEPRSSGPRHSLGSLISSDSMALAAWLAERHASASRVIDNSPREMSVEQYELTGSWLDLRRCDRGWLCGVQDCDMHTASGSPHAASEHPNGLRMAMPFDSADLLSVPQPGPRATALPFASGPFPAPRGFHSLPRLPCQISSAQEAKPAALKNCLTRNRELSMPGGWTFN</sequence>
<reference evidence="2" key="2">
    <citation type="journal article" date="2020" name="Nat. Commun.">
        <title>Large-scale genome sequencing of mycorrhizal fungi provides insights into the early evolution of symbiotic traits.</title>
        <authorList>
            <person name="Miyauchi S."/>
            <person name="Kiss E."/>
            <person name="Kuo A."/>
            <person name="Drula E."/>
            <person name="Kohler A."/>
            <person name="Sanchez-Garcia M."/>
            <person name="Morin E."/>
            <person name="Andreopoulos B."/>
            <person name="Barry K.W."/>
            <person name="Bonito G."/>
            <person name="Buee M."/>
            <person name="Carver A."/>
            <person name="Chen C."/>
            <person name="Cichocki N."/>
            <person name="Clum A."/>
            <person name="Culley D."/>
            <person name="Crous P.W."/>
            <person name="Fauchery L."/>
            <person name="Girlanda M."/>
            <person name="Hayes R.D."/>
            <person name="Keri Z."/>
            <person name="LaButti K."/>
            <person name="Lipzen A."/>
            <person name="Lombard V."/>
            <person name="Magnuson J."/>
            <person name="Maillard F."/>
            <person name="Murat C."/>
            <person name="Nolan M."/>
            <person name="Ohm R.A."/>
            <person name="Pangilinan J."/>
            <person name="Pereira M.F."/>
            <person name="Perotto S."/>
            <person name="Peter M."/>
            <person name="Pfister S."/>
            <person name="Riley R."/>
            <person name="Sitrit Y."/>
            <person name="Stielow J.B."/>
            <person name="Szollosi G."/>
            <person name="Zifcakova L."/>
            <person name="Stursova M."/>
            <person name="Spatafora J.W."/>
            <person name="Tedersoo L."/>
            <person name="Vaario L.M."/>
            <person name="Yamada A."/>
            <person name="Yan M."/>
            <person name="Wang P."/>
            <person name="Xu J."/>
            <person name="Bruns T."/>
            <person name="Baldrian P."/>
            <person name="Vilgalys R."/>
            <person name="Dunand C."/>
            <person name="Henrissat B."/>
            <person name="Grigoriev I.V."/>
            <person name="Hibbett D."/>
            <person name="Nagy L.G."/>
            <person name="Martin F.M."/>
        </authorList>
    </citation>
    <scope>NUCLEOTIDE SEQUENCE</scope>
    <source>
        <strain evidence="2">BED1</strain>
    </source>
</reference>
<evidence type="ECO:0000313" key="2">
    <source>
        <dbReference type="EMBL" id="KAF8446120.1"/>
    </source>
</evidence>
<dbReference type="Proteomes" id="UP001194468">
    <property type="component" value="Unassembled WGS sequence"/>
</dbReference>
<dbReference type="EMBL" id="WHUW01000005">
    <property type="protein sequence ID" value="KAF8446120.1"/>
    <property type="molecule type" value="Genomic_DNA"/>
</dbReference>
<comment type="caution">
    <text evidence="2">The sequence shown here is derived from an EMBL/GenBank/DDBJ whole genome shotgun (WGS) entry which is preliminary data.</text>
</comment>
<proteinExistence type="predicted"/>
<feature type="region of interest" description="Disordered" evidence="1">
    <location>
        <begin position="45"/>
        <end position="78"/>
    </location>
</feature>
<accession>A0AAD4C364</accession>
<evidence type="ECO:0000256" key="1">
    <source>
        <dbReference type="SAM" id="MobiDB-lite"/>
    </source>
</evidence>
<evidence type="ECO:0000313" key="3">
    <source>
        <dbReference type="Proteomes" id="UP001194468"/>
    </source>
</evidence>
<reference evidence="2" key="1">
    <citation type="submission" date="2019-10" db="EMBL/GenBank/DDBJ databases">
        <authorList>
            <consortium name="DOE Joint Genome Institute"/>
            <person name="Kuo A."/>
            <person name="Miyauchi S."/>
            <person name="Kiss E."/>
            <person name="Drula E."/>
            <person name="Kohler A."/>
            <person name="Sanchez-Garcia M."/>
            <person name="Andreopoulos B."/>
            <person name="Barry K.W."/>
            <person name="Bonito G."/>
            <person name="Buee M."/>
            <person name="Carver A."/>
            <person name="Chen C."/>
            <person name="Cichocki N."/>
            <person name="Clum A."/>
            <person name="Culley D."/>
            <person name="Crous P.W."/>
            <person name="Fauchery L."/>
            <person name="Girlanda M."/>
            <person name="Hayes R."/>
            <person name="Keri Z."/>
            <person name="LaButti K."/>
            <person name="Lipzen A."/>
            <person name="Lombard V."/>
            <person name="Magnuson J."/>
            <person name="Maillard F."/>
            <person name="Morin E."/>
            <person name="Murat C."/>
            <person name="Nolan M."/>
            <person name="Ohm R."/>
            <person name="Pangilinan J."/>
            <person name="Pereira M."/>
            <person name="Perotto S."/>
            <person name="Peter M."/>
            <person name="Riley R."/>
            <person name="Sitrit Y."/>
            <person name="Stielow B."/>
            <person name="Szollosi G."/>
            <person name="Zifcakova L."/>
            <person name="Stursova M."/>
            <person name="Spatafora J.W."/>
            <person name="Tedersoo L."/>
            <person name="Vaario L.-M."/>
            <person name="Yamada A."/>
            <person name="Yan M."/>
            <person name="Wang P."/>
            <person name="Xu J."/>
            <person name="Bruns T."/>
            <person name="Baldrian P."/>
            <person name="Vilgalys R."/>
            <person name="Henrissat B."/>
            <person name="Grigoriev I.V."/>
            <person name="Hibbett D."/>
            <person name="Nagy L.G."/>
            <person name="Martin F.M."/>
        </authorList>
    </citation>
    <scope>NUCLEOTIDE SEQUENCE</scope>
    <source>
        <strain evidence="2">BED1</strain>
    </source>
</reference>
<dbReference type="AlphaFoldDB" id="A0AAD4C364"/>
<gene>
    <name evidence="2" type="ORF">L210DRAFT_976065</name>
</gene>